<accession>A0ABV4HP80</accession>
<feature type="domain" description="Peptidase C-terminal archaeal/bacterial" evidence="3">
    <location>
        <begin position="669"/>
        <end position="734"/>
    </location>
</feature>
<gene>
    <name evidence="4" type="ORF">AB6713_07900</name>
</gene>
<evidence type="ECO:0000259" key="3">
    <source>
        <dbReference type="Pfam" id="PF04151"/>
    </source>
</evidence>
<proteinExistence type="predicted"/>
<name>A0ABV4HP80_9GAMM</name>
<feature type="signal peptide" evidence="2">
    <location>
        <begin position="1"/>
        <end position="23"/>
    </location>
</feature>
<dbReference type="Pfam" id="PF04151">
    <property type="entry name" value="PPC"/>
    <property type="match status" value="1"/>
</dbReference>
<keyword evidence="5" id="KW-1185">Reference proteome</keyword>
<evidence type="ECO:0000256" key="2">
    <source>
        <dbReference type="SAM" id="SignalP"/>
    </source>
</evidence>
<evidence type="ECO:0000256" key="1">
    <source>
        <dbReference type="SAM" id="MobiDB-lite"/>
    </source>
</evidence>
<dbReference type="Pfam" id="PF08309">
    <property type="entry name" value="LVIVD"/>
    <property type="match status" value="2"/>
</dbReference>
<dbReference type="EMBL" id="JBFWIC010000008">
    <property type="protein sequence ID" value="MEZ0474541.1"/>
    <property type="molecule type" value="Genomic_DNA"/>
</dbReference>
<protein>
    <submittedName>
        <fullName evidence="4">Pre-peptidase C-terminal domain-containing protein</fullName>
    </submittedName>
</protein>
<dbReference type="Proteomes" id="UP001566331">
    <property type="component" value="Unassembled WGS sequence"/>
</dbReference>
<evidence type="ECO:0000313" key="4">
    <source>
        <dbReference type="EMBL" id="MEZ0474541.1"/>
    </source>
</evidence>
<keyword evidence="2" id="KW-0732">Signal</keyword>
<sequence>MTPKPLSTALLCACLAAVPHVAAAEAPLELALLRGGAMQTDAVADSDLIHFPTGRTIATWDYGDPAAPVRVATSEPAGGAINGLARHGDHLYASWRGYDGSSGVTTWSLADPARPQRVDETEDYVDHDSKFLLGLTVANDHLYLFDNNRGVFVSDLADPAHPAFSPTDIATVPTQYTRIVAHGDMIHATGRNWLGGTVLDLYDVSVPNAPFKVAGHGVDGLDSFSLISEPARAIGVGNRLTVFDLSEPTLMNPRGALDIPPAITGARVGEFVYTFGWGEGLDVWNIADVDAPEAAGHLDLFALGGRRSLTIEGGPLLLPTDTDLVHALDVSAPGAPANIATAWLPGGVAAVDVAGHGGDIVLLQANYGLTVNDAQTLAPTARFDADLPERLESRSFEQMAIAGDTAWLAAWGFGLIGVDLTDPAAPTELGRIAFPFASVLDVAGDHAYVAKWTNGGVFGVIDVSDPTAPSLVWQGALASQPYALRVDGQHAYLAEGSQSGTGNGGLRIYSLDDPASPVEVGHLDDGCGSAFDLAIDSEVSLLYLACRGGVQVIDIAVPQAPAVVGRYDAGDEESYTRVAQRHDRAWFGNGAGLHELDVSDPTAPVRTRLTTLGHQGVARLAALDDGRLAALGGNSGVHLFAPGDGEDATPIENRIPVPGLEGAEGDGLLYAIEVPAGTTTLHVLSYGGRGNVSLLVQHGEPPTDEEADGRSTRPGNNETVRIGNPAAGTWYIRLVGETAFSNVTLQARY</sequence>
<dbReference type="InterPro" id="IPR011044">
    <property type="entry name" value="Quino_amine_DH_bsu"/>
</dbReference>
<dbReference type="SUPFAM" id="SSF50969">
    <property type="entry name" value="YVTN repeat-like/Quinoprotein amine dehydrogenase"/>
    <property type="match status" value="1"/>
</dbReference>
<organism evidence="4 5">
    <name type="scientific">Luteimonas salinilitoris</name>
    <dbReference type="NCBI Taxonomy" id="3237697"/>
    <lineage>
        <taxon>Bacteria</taxon>
        <taxon>Pseudomonadati</taxon>
        <taxon>Pseudomonadota</taxon>
        <taxon>Gammaproteobacteria</taxon>
        <taxon>Lysobacterales</taxon>
        <taxon>Lysobacteraceae</taxon>
        <taxon>Luteimonas</taxon>
    </lineage>
</organism>
<dbReference type="InterPro" id="IPR007280">
    <property type="entry name" value="Peptidase_C_arc/bac"/>
</dbReference>
<comment type="caution">
    <text evidence="4">The sequence shown here is derived from an EMBL/GenBank/DDBJ whole genome shotgun (WGS) entry which is preliminary data.</text>
</comment>
<evidence type="ECO:0000313" key="5">
    <source>
        <dbReference type="Proteomes" id="UP001566331"/>
    </source>
</evidence>
<dbReference type="RefSeq" id="WP_370563860.1">
    <property type="nucleotide sequence ID" value="NZ_JBFWIB010000005.1"/>
</dbReference>
<dbReference type="Gene3D" id="2.60.120.380">
    <property type="match status" value="1"/>
</dbReference>
<reference evidence="4 5" key="1">
    <citation type="submission" date="2024-07" db="EMBL/GenBank/DDBJ databases">
        <title>Luteimonas salilacus sp. nov., isolated from the shore soil of Salt Lake in Tibet of China.</title>
        <authorList>
            <person name="Zhang X."/>
            <person name="Li A."/>
        </authorList>
    </citation>
    <scope>NUCLEOTIDE SEQUENCE [LARGE SCALE GENOMIC DNA]</scope>
    <source>
        <strain evidence="4 5">B3-2-R+30</strain>
    </source>
</reference>
<dbReference type="InterPro" id="IPR013211">
    <property type="entry name" value="LVIVD"/>
</dbReference>
<feature type="region of interest" description="Disordered" evidence="1">
    <location>
        <begin position="698"/>
        <end position="719"/>
    </location>
</feature>
<feature type="chain" id="PRO_5046869315" evidence="2">
    <location>
        <begin position="24"/>
        <end position="749"/>
    </location>
</feature>